<comment type="caution">
    <text evidence="3">The sequence shown here is derived from an EMBL/GenBank/DDBJ whole genome shotgun (WGS) entry which is preliminary data.</text>
</comment>
<keyword evidence="4" id="KW-1185">Reference proteome</keyword>
<sequence length="697" mass="75382">MRKTTHLKGLFLGLMLSLTMACEEEEPEIPNNPPTVANAIIDLNLQAGFGEKEITIGSVFTDEDGDELSYTVSSSNPEVVVAQVGSDRLVISEVATGQSTITLTADDGNQGLASDSFLVTVAEVEVNNAPMVKTALEDLELEVGFQTHTLSLSEVFEDVDGDELTLAVSSSNEQVATASLDGTDLNLFEQGEGSTTIEIIAKDPKGESASDSFVLTLVDSSPVVANAPEDLSLTEGFQMQQVDLTDVFSDPTGEGLSYELSSSDEQVATVSILEGAWFIIEQGTGTTDISVVAYNNQQKSASTSFTLTIETQQYTVEEITLNFGNTSGNSLYITYWNVPQDIDGLAIVISDQQSFTALTDGEEPSSSITYLGDGQQVVYLGNQSAEFEILLLQAQTTYYFQVYTYTGDYVWSDAAHTVQNNTTESCGTTSTSISEVCFDYSTPDVRTISSNQYPSHAVGNFPNADPTAIEVTRSFDMNPAQANAVTYVYDETGPPTPSNQNFYQFGMAINGVEFHPMGLKPWTNPNTQEENWEWQAQVSEEGQTHLDAYGAHVTSQGNYHYHGDIVGLANTEDGSKHSQLYGFAGDGFPIYYKYGYVSADDPSSGIKELTSSYQLKSGTRTGTGTAGADYPDGSYDGTYIQDFEYVQGLGDLDECNGRTGVTPEFPNGTYYYVITTDFPVTPNCFVGTPDADWIIGK</sequence>
<dbReference type="RefSeq" id="WP_264137327.1">
    <property type="nucleotide sequence ID" value="NZ_JAOYOD010000001.1"/>
</dbReference>
<feature type="domain" description="YHYH" evidence="2">
    <location>
        <begin position="499"/>
        <end position="687"/>
    </location>
</feature>
<name>A0ABT3CS65_9BACT</name>
<dbReference type="Gene3D" id="2.60.40.1080">
    <property type="match status" value="1"/>
</dbReference>
<proteinExistence type="predicted"/>
<protein>
    <submittedName>
        <fullName evidence="3">YHYH protein</fullName>
    </submittedName>
</protein>
<feature type="signal peptide" evidence="1">
    <location>
        <begin position="1"/>
        <end position="21"/>
    </location>
</feature>
<reference evidence="3 4" key="1">
    <citation type="submission" date="2022-10" db="EMBL/GenBank/DDBJ databases">
        <title>Comparative genomics and taxonomic characterization of three novel marine species of genus Reichenbachiella exhibiting antioxidant and polysaccharide degradation activities.</title>
        <authorList>
            <person name="Muhammad N."/>
            <person name="Lee Y.-J."/>
            <person name="Ko J."/>
            <person name="Kim S.-G."/>
        </authorList>
    </citation>
    <scope>NUCLEOTIDE SEQUENCE [LARGE SCALE GENOMIC DNA]</scope>
    <source>
        <strain evidence="3 4">ABR2-5</strain>
    </source>
</reference>
<dbReference type="Pfam" id="PF14240">
    <property type="entry name" value="YHYH"/>
    <property type="match status" value="1"/>
</dbReference>
<dbReference type="InterPro" id="IPR025924">
    <property type="entry name" value="YHYH_dom"/>
</dbReference>
<evidence type="ECO:0000313" key="3">
    <source>
        <dbReference type="EMBL" id="MCV9386523.1"/>
    </source>
</evidence>
<evidence type="ECO:0000256" key="1">
    <source>
        <dbReference type="SAM" id="SignalP"/>
    </source>
</evidence>
<evidence type="ECO:0000259" key="2">
    <source>
        <dbReference type="Pfam" id="PF14240"/>
    </source>
</evidence>
<evidence type="ECO:0000313" key="4">
    <source>
        <dbReference type="Proteomes" id="UP001300692"/>
    </source>
</evidence>
<organism evidence="3 4">
    <name type="scientific">Reichenbachiella ulvae</name>
    <dbReference type="NCBI Taxonomy" id="2980104"/>
    <lineage>
        <taxon>Bacteria</taxon>
        <taxon>Pseudomonadati</taxon>
        <taxon>Bacteroidota</taxon>
        <taxon>Cytophagia</taxon>
        <taxon>Cytophagales</taxon>
        <taxon>Reichenbachiellaceae</taxon>
        <taxon>Reichenbachiella</taxon>
    </lineage>
</organism>
<dbReference type="PROSITE" id="PS51257">
    <property type="entry name" value="PROKAR_LIPOPROTEIN"/>
    <property type="match status" value="1"/>
</dbReference>
<keyword evidence="1" id="KW-0732">Signal</keyword>
<feature type="chain" id="PRO_5045839528" evidence="1">
    <location>
        <begin position="22"/>
        <end position="697"/>
    </location>
</feature>
<dbReference type="Proteomes" id="UP001300692">
    <property type="component" value="Unassembled WGS sequence"/>
</dbReference>
<accession>A0ABT3CS65</accession>
<dbReference type="EMBL" id="JAOYOD010000001">
    <property type="protein sequence ID" value="MCV9386523.1"/>
    <property type="molecule type" value="Genomic_DNA"/>
</dbReference>
<gene>
    <name evidence="3" type="ORF">N7U62_07615</name>
</gene>